<dbReference type="KEGG" id="bbel:109472392"/>
<organism evidence="3 4">
    <name type="scientific">Branchiostoma belcheri</name>
    <name type="common">Amphioxus</name>
    <dbReference type="NCBI Taxonomy" id="7741"/>
    <lineage>
        <taxon>Eukaryota</taxon>
        <taxon>Metazoa</taxon>
        <taxon>Chordata</taxon>
        <taxon>Cephalochordata</taxon>
        <taxon>Leptocardii</taxon>
        <taxon>Amphioxiformes</taxon>
        <taxon>Branchiostomatidae</taxon>
        <taxon>Branchiostoma</taxon>
    </lineage>
</organism>
<dbReference type="GeneID" id="109472392"/>
<accession>A0A6P4ZDI3</accession>
<evidence type="ECO:0000313" key="4">
    <source>
        <dbReference type="RefSeq" id="XP_019627721.1"/>
    </source>
</evidence>
<reference evidence="4" key="1">
    <citation type="submission" date="2025-08" db="UniProtKB">
        <authorList>
            <consortium name="RefSeq"/>
        </authorList>
    </citation>
    <scope>IDENTIFICATION</scope>
    <source>
        <tissue evidence="4">Gonad</tissue>
    </source>
</reference>
<evidence type="ECO:0000313" key="3">
    <source>
        <dbReference type="Proteomes" id="UP000515135"/>
    </source>
</evidence>
<keyword evidence="2" id="KW-0732">Signal</keyword>
<dbReference type="Proteomes" id="UP000515135">
    <property type="component" value="Unplaced"/>
</dbReference>
<protein>
    <submittedName>
        <fullName evidence="4">Uncharacterized protein LOC109472392</fullName>
    </submittedName>
</protein>
<name>A0A6P4ZDI3_BRABE</name>
<dbReference type="RefSeq" id="XP_019627721.1">
    <property type="nucleotide sequence ID" value="XM_019772162.1"/>
</dbReference>
<feature type="compositionally biased region" description="Basic and acidic residues" evidence="1">
    <location>
        <begin position="74"/>
        <end position="111"/>
    </location>
</feature>
<dbReference type="AlphaFoldDB" id="A0A6P4ZDI3"/>
<proteinExistence type="predicted"/>
<keyword evidence="3" id="KW-1185">Reference proteome</keyword>
<feature type="signal peptide" evidence="2">
    <location>
        <begin position="1"/>
        <end position="19"/>
    </location>
</feature>
<dbReference type="OrthoDB" id="5917823at2759"/>
<feature type="chain" id="PRO_5028370704" evidence="2">
    <location>
        <begin position="20"/>
        <end position="125"/>
    </location>
</feature>
<gene>
    <name evidence="4" type="primary">LOC109472392</name>
</gene>
<feature type="compositionally biased region" description="Polar residues" evidence="1">
    <location>
        <begin position="116"/>
        <end position="125"/>
    </location>
</feature>
<feature type="region of interest" description="Disordered" evidence="1">
    <location>
        <begin position="74"/>
        <end position="125"/>
    </location>
</feature>
<sequence>MQGNMRLVLILAVLGLVVAKPRAGRPSYPEDIRCKYAGGRCTTSICKTAKLNVECGGGDERICCRVRKERAEPEVESRSARGAEELDMVNRDPNNIHESLDVDFPEVRGEPEGVQWKSSPGKSQK</sequence>
<evidence type="ECO:0000256" key="1">
    <source>
        <dbReference type="SAM" id="MobiDB-lite"/>
    </source>
</evidence>
<evidence type="ECO:0000256" key="2">
    <source>
        <dbReference type="SAM" id="SignalP"/>
    </source>
</evidence>